<dbReference type="GeneID" id="108051406"/>
<reference evidence="3" key="1">
    <citation type="journal article" date="2021" name="Elife">
        <title>Highly contiguous assemblies of 101 drosophilid genomes.</title>
        <authorList>
            <person name="Kim B.Y."/>
            <person name="Wang J.R."/>
            <person name="Miller D.E."/>
            <person name="Barmina O."/>
            <person name="Delaney E."/>
            <person name="Thompson A."/>
            <person name="Comeault A.A."/>
            <person name="Peede D."/>
            <person name="D'Agostino E.R."/>
            <person name="Pelaez J."/>
            <person name="Aguilar J.M."/>
            <person name="Haji D."/>
            <person name="Matsunaga T."/>
            <person name="Armstrong E.E."/>
            <person name="Zych M."/>
            <person name="Ogawa Y."/>
            <person name="Stamenkovic-Radak M."/>
            <person name="Jelic M."/>
            <person name="Veselinovic M.S."/>
            <person name="Tanaskovic M."/>
            <person name="Eric P."/>
            <person name="Gao J.J."/>
            <person name="Katoh T.K."/>
            <person name="Toda M.J."/>
            <person name="Watabe H."/>
            <person name="Watada M."/>
            <person name="Davis J.S."/>
            <person name="Moyle L.C."/>
            <person name="Manoli G."/>
            <person name="Bertolini E."/>
            <person name="Kostal V."/>
            <person name="Hawley R.S."/>
            <person name="Takahashi A."/>
            <person name="Jones C.D."/>
            <person name="Price D.K."/>
            <person name="Whiteman N."/>
            <person name="Kopp A."/>
            <person name="Matute D.R."/>
            <person name="Petrov D.A."/>
        </authorList>
    </citation>
    <scope>NUCLEOTIDE SEQUENCE [LARGE SCALE GENOMIC DNA]</scope>
</reference>
<evidence type="ECO:0000313" key="2">
    <source>
        <dbReference type="EnsemblMetazoa" id="XP_016989005.1"/>
    </source>
</evidence>
<feature type="signal peptide" evidence="1">
    <location>
        <begin position="1"/>
        <end position="20"/>
    </location>
</feature>
<sequence>MKFLLLCTLILGLAFFMASALPHTNDNEAPMNEHDHHHHQVVRSIHYADDEKAPPKHDDVACCG</sequence>
<proteinExistence type="predicted"/>
<dbReference type="OrthoDB" id="7826724at2759"/>
<reference evidence="4" key="2">
    <citation type="submission" date="2025-04" db="UniProtKB">
        <authorList>
            <consortium name="RefSeq"/>
        </authorList>
    </citation>
    <scope>IDENTIFICATION</scope>
</reference>
<reference evidence="2" key="3">
    <citation type="submission" date="2025-05" db="UniProtKB">
        <authorList>
            <consortium name="EnsemblMetazoa"/>
        </authorList>
    </citation>
    <scope>IDENTIFICATION</scope>
</reference>
<keyword evidence="3" id="KW-1185">Reference proteome</keyword>
<organism evidence="4">
    <name type="scientific">Drosophila rhopaloa</name>
    <name type="common">Fruit fly</name>
    <dbReference type="NCBI Taxonomy" id="1041015"/>
    <lineage>
        <taxon>Eukaryota</taxon>
        <taxon>Metazoa</taxon>
        <taxon>Ecdysozoa</taxon>
        <taxon>Arthropoda</taxon>
        <taxon>Hexapoda</taxon>
        <taxon>Insecta</taxon>
        <taxon>Pterygota</taxon>
        <taxon>Neoptera</taxon>
        <taxon>Endopterygota</taxon>
        <taxon>Diptera</taxon>
        <taxon>Brachycera</taxon>
        <taxon>Muscomorpha</taxon>
        <taxon>Ephydroidea</taxon>
        <taxon>Drosophilidae</taxon>
        <taxon>Drosophila</taxon>
        <taxon>Sophophora</taxon>
    </lineage>
</organism>
<protein>
    <submittedName>
        <fullName evidence="4">Uncharacterized protein LOC108051406</fullName>
    </submittedName>
</protein>
<gene>
    <name evidence="4" type="primary">LOC108051406</name>
    <name evidence="2" type="synonym">108051406</name>
</gene>
<evidence type="ECO:0000313" key="4">
    <source>
        <dbReference type="RefSeq" id="XP_016989005.1"/>
    </source>
</evidence>
<accession>A0A6P4FF42</accession>
<keyword evidence="1" id="KW-0732">Signal</keyword>
<evidence type="ECO:0000256" key="1">
    <source>
        <dbReference type="SAM" id="SignalP"/>
    </source>
</evidence>
<evidence type="ECO:0000313" key="3">
    <source>
        <dbReference type="Proteomes" id="UP001652680"/>
    </source>
</evidence>
<name>A0A6P4FF42_DRORH</name>
<feature type="chain" id="PRO_5028294500" evidence="1">
    <location>
        <begin position="21"/>
        <end position="64"/>
    </location>
</feature>
<dbReference type="Proteomes" id="UP001652680">
    <property type="component" value="Unassembled WGS sequence"/>
</dbReference>
<dbReference type="EnsemblMetazoa" id="XM_017133516.1">
    <property type="protein sequence ID" value="XP_016989005.1"/>
    <property type="gene ID" value="LOC108051406"/>
</dbReference>
<dbReference type="AlphaFoldDB" id="A0A6P4FF42"/>
<dbReference type="RefSeq" id="XP_016989005.1">
    <property type="nucleotide sequence ID" value="XM_017133516.1"/>
</dbReference>